<sequence length="412" mass="44894">MSEKLTAGRRKFLPMLGHVNGKRSAVTCALKCNNACLAPDANCSDNHYFRDIVDAALTRRAALGLAAGAALVVGAGVQTQDAAQAAPGRAGKGNPNSWTKGKPSAFGFDAISPVAADVDDLVVPAGFEWEPIIRWGDPLFKSAPEFDPENQTARDQERQFGYNNDYLTIIPDADNPLHGILVCNHEYVNEQAMFSEAMFRDNRRELIRTAMMAQGLSVVELQRKKVGSPWTYIVGGKRNRRITTDTAFVIDGPAAGSDLMKTASDSTGTVVAGTNNNCSGGLTPWGTVLSGEENFDSYFVGKDDEKFARYSLSNEPTPHEWESVEPRWNANNPGYENESNRFGWIVELTRRIPRLPRASTPPWAASSTRAPTFTLIPLPATWLLTWAMTRALSTSTSSFPATATSRAIRSTT</sequence>
<dbReference type="AlphaFoldDB" id="A0A917IMJ3"/>
<accession>A0A917IMJ3</accession>
<keyword evidence="2" id="KW-1185">Reference proteome</keyword>
<organism evidence="1 2">
    <name type="scientific">Rothia aerolata</name>
    <dbReference type="NCBI Taxonomy" id="1812262"/>
    <lineage>
        <taxon>Bacteria</taxon>
        <taxon>Bacillati</taxon>
        <taxon>Actinomycetota</taxon>
        <taxon>Actinomycetes</taxon>
        <taxon>Micrococcales</taxon>
        <taxon>Micrococcaceae</taxon>
        <taxon>Rothia</taxon>
    </lineage>
</organism>
<evidence type="ECO:0008006" key="3">
    <source>
        <dbReference type="Google" id="ProtNLM"/>
    </source>
</evidence>
<protein>
    <recommendedName>
        <fullName evidence="3">Phosphatase</fullName>
    </recommendedName>
</protein>
<evidence type="ECO:0000313" key="1">
    <source>
        <dbReference type="EMBL" id="GGH58775.1"/>
    </source>
</evidence>
<dbReference type="InterPro" id="IPR008557">
    <property type="entry name" value="PhoX"/>
</dbReference>
<name>A0A917IMJ3_9MICC</name>
<dbReference type="PANTHER" id="PTHR35399">
    <property type="entry name" value="SLR8030 PROTEIN"/>
    <property type="match status" value="1"/>
</dbReference>
<reference evidence="1 2" key="1">
    <citation type="journal article" date="2014" name="Int. J. Syst. Evol. Microbiol.">
        <title>Complete genome sequence of Corynebacterium casei LMG S-19264T (=DSM 44701T), isolated from a smear-ripened cheese.</title>
        <authorList>
            <consortium name="US DOE Joint Genome Institute (JGI-PGF)"/>
            <person name="Walter F."/>
            <person name="Albersmeier A."/>
            <person name="Kalinowski J."/>
            <person name="Ruckert C."/>
        </authorList>
    </citation>
    <scope>NUCLEOTIDE SEQUENCE [LARGE SCALE GENOMIC DNA]</scope>
    <source>
        <strain evidence="1 2">CCM 8669</strain>
    </source>
</reference>
<evidence type="ECO:0000313" key="2">
    <source>
        <dbReference type="Proteomes" id="UP000600171"/>
    </source>
</evidence>
<proteinExistence type="predicted"/>
<dbReference type="Proteomes" id="UP000600171">
    <property type="component" value="Unassembled WGS sequence"/>
</dbReference>
<dbReference type="EMBL" id="BMDC01000001">
    <property type="protein sequence ID" value="GGH58775.1"/>
    <property type="molecule type" value="Genomic_DNA"/>
</dbReference>
<gene>
    <name evidence="1" type="ORF">GCM10007359_05320</name>
</gene>
<dbReference type="Pfam" id="PF05787">
    <property type="entry name" value="PhoX"/>
    <property type="match status" value="1"/>
</dbReference>
<comment type="caution">
    <text evidence="1">The sequence shown here is derived from an EMBL/GenBank/DDBJ whole genome shotgun (WGS) entry which is preliminary data.</text>
</comment>
<dbReference type="PROSITE" id="PS51318">
    <property type="entry name" value="TAT"/>
    <property type="match status" value="1"/>
</dbReference>
<dbReference type="InterPro" id="IPR006311">
    <property type="entry name" value="TAT_signal"/>
</dbReference>
<dbReference type="PANTHER" id="PTHR35399:SF2">
    <property type="entry name" value="DUF839 DOMAIN-CONTAINING PROTEIN"/>
    <property type="match status" value="1"/>
</dbReference>